<dbReference type="STRING" id="63057.A0A2P5AIF8"/>
<dbReference type="OrthoDB" id="1712125at2759"/>
<dbReference type="AlphaFoldDB" id="A0A2P5AIF8"/>
<accession>A0A2P5AIF8</accession>
<name>A0A2P5AIF8_TREOI</name>
<sequence length="157" mass="17835">MGGTSSPPLDDIVQEEDHDYYFTNKANDSTSSSATTSLLRSYCTCGLVFELLQCFEFIKLAYKYYCAAKDEMIFLVLDVHVQNVARTYLLKHKGIDGLFDSIFNWLNAILMEENDNDQNDGISLNRFKSLCFVLAPFKPSFQSTCSDLDAKINPTFF</sequence>
<organism evidence="1 2">
    <name type="scientific">Trema orientale</name>
    <name type="common">Charcoal tree</name>
    <name type="synonym">Celtis orientalis</name>
    <dbReference type="NCBI Taxonomy" id="63057"/>
    <lineage>
        <taxon>Eukaryota</taxon>
        <taxon>Viridiplantae</taxon>
        <taxon>Streptophyta</taxon>
        <taxon>Embryophyta</taxon>
        <taxon>Tracheophyta</taxon>
        <taxon>Spermatophyta</taxon>
        <taxon>Magnoliopsida</taxon>
        <taxon>eudicotyledons</taxon>
        <taxon>Gunneridae</taxon>
        <taxon>Pentapetalae</taxon>
        <taxon>rosids</taxon>
        <taxon>fabids</taxon>
        <taxon>Rosales</taxon>
        <taxon>Cannabaceae</taxon>
        <taxon>Trema</taxon>
    </lineage>
</organism>
<dbReference type="Proteomes" id="UP000237000">
    <property type="component" value="Unassembled WGS sequence"/>
</dbReference>
<dbReference type="EMBL" id="JXTC01000837">
    <property type="protein sequence ID" value="PON36335.1"/>
    <property type="molecule type" value="Genomic_DNA"/>
</dbReference>
<keyword evidence="2" id="KW-1185">Reference proteome</keyword>
<protein>
    <submittedName>
        <fullName evidence="1">Uncharacterized protein</fullName>
    </submittedName>
</protein>
<comment type="caution">
    <text evidence="1">The sequence shown here is derived from an EMBL/GenBank/DDBJ whole genome shotgun (WGS) entry which is preliminary data.</text>
</comment>
<reference evidence="2" key="1">
    <citation type="submission" date="2016-06" db="EMBL/GenBank/DDBJ databases">
        <title>Parallel loss of symbiosis genes in relatives of nitrogen-fixing non-legume Parasponia.</title>
        <authorList>
            <person name="Van Velzen R."/>
            <person name="Holmer R."/>
            <person name="Bu F."/>
            <person name="Rutten L."/>
            <person name="Van Zeijl A."/>
            <person name="Liu W."/>
            <person name="Santuari L."/>
            <person name="Cao Q."/>
            <person name="Sharma T."/>
            <person name="Shen D."/>
            <person name="Roswanjaya Y."/>
            <person name="Wardhani T."/>
            <person name="Kalhor M.S."/>
            <person name="Jansen J."/>
            <person name="Van den Hoogen J."/>
            <person name="Gungor B."/>
            <person name="Hartog M."/>
            <person name="Hontelez J."/>
            <person name="Verver J."/>
            <person name="Yang W.-C."/>
            <person name="Schijlen E."/>
            <person name="Repin R."/>
            <person name="Schilthuizen M."/>
            <person name="Schranz E."/>
            <person name="Heidstra R."/>
            <person name="Miyata K."/>
            <person name="Fedorova E."/>
            <person name="Kohlen W."/>
            <person name="Bisseling T."/>
            <person name="Smit S."/>
            <person name="Geurts R."/>
        </authorList>
    </citation>
    <scope>NUCLEOTIDE SEQUENCE [LARGE SCALE GENOMIC DNA]</scope>
    <source>
        <strain evidence="2">cv. RG33-2</strain>
    </source>
</reference>
<proteinExistence type="predicted"/>
<dbReference type="InParanoid" id="A0A2P5AIF8"/>
<gene>
    <name evidence="1" type="ORF">TorRG33x02_349560</name>
</gene>
<evidence type="ECO:0000313" key="1">
    <source>
        <dbReference type="EMBL" id="PON36335.1"/>
    </source>
</evidence>
<evidence type="ECO:0000313" key="2">
    <source>
        <dbReference type="Proteomes" id="UP000237000"/>
    </source>
</evidence>